<dbReference type="AlphaFoldDB" id="A0A8I0MYQ1"/>
<keyword evidence="2" id="KW-1185">Reference proteome</keyword>
<evidence type="ECO:0000313" key="2">
    <source>
        <dbReference type="Proteomes" id="UP000660708"/>
    </source>
</evidence>
<sequence>MIRDKVLVASVYAGTSARATRYYLSSNKQFDVDWHIGKEEALRWFARARLSDNKVSDLKPCGQPTYETRRKKRISRQEYLAWAYQATHKTETTACYLTPNLFFDWRNTQNIKGLTAHWLEIDTAGHTPLTANQSWEIYQQIADCLGASNLPAPTNWVLTGSGGVHLYWRYDQPELVQNKTHRFTLLKRWKDIAAKLGKKLETWRIKLGYNDWKVDHGASNDPSRLMRMPGSQHNKTAREVLYLTGGPVTSLQMLGKKLGFKVPITTDAATAPPSKAMKAHHIRTPKVYTSIARDPAADKLAKLAKDWEVYLHRHGQVVKGKRDLTLFHLYNIYRRIMPPQTAWDKIIQINDKYIGFTGQQLSAYLSSSIKTVYRYTLKRLNDILTDELELPLSVQLKSREKLSPAEQQRRQSISAKKVSKARASTTLNTLVELVLRLCKAGYTLTSLTPNVLLNHCQISRATIYRHWNKVIKTVQQRRPIQLKELLKAQHYSSHSLGFFITPPKSRSGNNVLKEPAQQSSINLLSVHCDIPIPDI</sequence>
<accession>A0A8I0MYQ1</accession>
<gene>
    <name evidence="1" type="ORF">PPEP_a4316</name>
</gene>
<dbReference type="Gene3D" id="3.90.920.10">
    <property type="entry name" value="DNA primase, PRIM domain"/>
    <property type="match status" value="1"/>
</dbReference>
<proteinExistence type="predicted"/>
<dbReference type="RefSeq" id="WP_147391300.1">
    <property type="nucleotide sequence ID" value="NZ_AQHF01000028.1"/>
</dbReference>
<comment type="caution">
    <text evidence="1">The sequence shown here is derived from an EMBL/GenBank/DDBJ whole genome shotgun (WGS) entry which is preliminary data.</text>
</comment>
<evidence type="ECO:0008006" key="3">
    <source>
        <dbReference type="Google" id="ProtNLM"/>
    </source>
</evidence>
<dbReference type="Proteomes" id="UP000660708">
    <property type="component" value="Unassembled WGS sequence"/>
</dbReference>
<protein>
    <recommendedName>
        <fullName evidence="3">Primase C-terminal 1 domain-containing protein</fullName>
    </recommendedName>
</protein>
<organism evidence="1 2">
    <name type="scientific">Pseudoalteromonas peptidolytica F12-50-A1</name>
    <dbReference type="NCBI Taxonomy" id="1315280"/>
    <lineage>
        <taxon>Bacteria</taxon>
        <taxon>Pseudomonadati</taxon>
        <taxon>Pseudomonadota</taxon>
        <taxon>Gammaproteobacteria</taxon>
        <taxon>Alteromonadales</taxon>
        <taxon>Pseudoalteromonadaceae</taxon>
        <taxon>Pseudoalteromonas</taxon>
    </lineage>
</organism>
<dbReference type="SUPFAM" id="SSF56747">
    <property type="entry name" value="Prim-pol domain"/>
    <property type="match status" value="1"/>
</dbReference>
<reference evidence="1 2" key="1">
    <citation type="submission" date="2015-06" db="EMBL/GenBank/DDBJ databases">
        <title>Genome sequence of Pseudoalteromonas peptidolytica.</title>
        <authorList>
            <person name="Xie B.-B."/>
            <person name="Rong J.-C."/>
            <person name="Qin Q.-L."/>
            <person name="Zhang Y.-Z."/>
        </authorList>
    </citation>
    <scope>NUCLEOTIDE SEQUENCE [LARGE SCALE GENOMIC DNA]</scope>
    <source>
        <strain evidence="1 2">F12-50-A1</strain>
    </source>
</reference>
<name>A0A8I0MYQ1_9GAMM</name>
<evidence type="ECO:0000313" key="1">
    <source>
        <dbReference type="EMBL" id="MBE0347933.1"/>
    </source>
</evidence>
<dbReference type="EMBL" id="AQHF01000028">
    <property type="protein sequence ID" value="MBE0347933.1"/>
    <property type="molecule type" value="Genomic_DNA"/>
</dbReference>